<dbReference type="PANTHER" id="PTHR16189">
    <property type="entry name" value="TRANSMEMBRANE PROTEIN 104-RELATED"/>
    <property type="match status" value="1"/>
</dbReference>
<keyword evidence="3 5" id="KW-1133">Transmembrane helix</keyword>
<feature type="transmembrane region" description="Helical" evidence="5">
    <location>
        <begin position="7"/>
        <end position="32"/>
    </location>
</feature>
<feature type="transmembrane region" description="Helical" evidence="5">
    <location>
        <begin position="182"/>
        <end position="201"/>
    </location>
</feature>
<feature type="transmembrane region" description="Helical" evidence="5">
    <location>
        <begin position="289"/>
        <end position="312"/>
    </location>
</feature>
<proteinExistence type="predicted"/>
<comment type="caution">
    <text evidence="7">The sequence shown here is derived from an EMBL/GenBank/DDBJ whole genome shotgun (WGS) entry which is preliminary data.</text>
</comment>
<dbReference type="PANTHER" id="PTHR16189:SF2">
    <property type="entry name" value="AMINO ACID TRANSPORTER TRANSMEMBRANE DOMAIN-CONTAINING PROTEIN"/>
    <property type="match status" value="1"/>
</dbReference>
<keyword evidence="8" id="KW-1185">Reference proteome</keyword>
<accession>A0ABQ6NCJ4</accession>
<feature type="domain" description="Amino acid transporter transmembrane" evidence="6">
    <location>
        <begin position="127"/>
        <end position="318"/>
    </location>
</feature>
<sequence length="499" mass="54023">MAEHAGFSPFVSLCFTVNYVMGTGFLTLPWAFQSSGVLLGLATLISVAIVCDLSKTFVLEAMARAELSSSKHSSSSQAEMESQVHEKQKLVWSTEPLLPDNTSATASPSEELVELPYVKEKKFEIVELCNIFLGPAGSRAYTFIFSLYMYGALWAYTSVFANAATSAIPIPASWNFAEGADYLFYTAIFAAVTVPLTCLELREQVFVQVSLSFCRLLMVLLIVGSVCVAYGAAEDSPQFDEQTGANGSPLVDFSGFYRILPIAVYANIYHHSLPGLSHPVGDKKKLSIIFRVVFVVMTVAYGLLGTTVAYYFGEDINQSANINWHGYRAGTGHCTSDCDDPEDAVWSGRAGWVNALVFFVVLFPALDVASAFPLNGITLGNCLMGAYYGSEVHDVERDRKRVVAFRVLAAVPPIVGACFVRELGTITDYTGITGFVIAFVFPALLQSKSKRYCKTKGLATRTHYSGAFSGGEVVSAVMVAFGGFLVAFVLGSLIWEGAK</sequence>
<dbReference type="EMBL" id="BRYB01006681">
    <property type="protein sequence ID" value="GMI54959.1"/>
    <property type="molecule type" value="Genomic_DNA"/>
</dbReference>
<feature type="transmembrane region" description="Helical" evidence="5">
    <location>
        <begin position="213"/>
        <end position="233"/>
    </location>
</feature>
<feature type="domain" description="Amino acid transporter transmembrane" evidence="6">
    <location>
        <begin position="13"/>
        <end position="64"/>
    </location>
</feature>
<protein>
    <recommendedName>
        <fullName evidence="6">Amino acid transporter transmembrane domain-containing protein</fullName>
    </recommendedName>
</protein>
<evidence type="ECO:0000256" key="4">
    <source>
        <dbReference type="ARBA" id="ARBA00023136"/>
    </source>
</evidence>
<feature type="transmembrane region" description="Helical" evidence="5">
    <location>
        <begin position="429"/>
        <end position="445"/>
    </location>
</feature>
<feature type="transmembrane region" description="Helical" evidence="5">
    <location>
        <begin position="403"/>
        <end position="423"/>
    </location>
</feature>
<evidence type="ECO:0000313" key="7">
    <source>
        <dbReference type="EMBL" id="GMI54959.1"/>
    </source>
</evidence>
<evidence type="ECO:0000256" key="5">
    <source>
        <dbReference type="SAM" id="Phobius"/>
    </source>
</evidence>
<evidence type="ECO:0000256" key="1">
    <source>
        <dbReference type="ARBA" id="ARBA00004370"/>
    </source>
</evidence>
<feature type="transmembrane region" description="Helical" evidence="5">
    <location>
        <begin position="253"/>
        <end position="269"/>
    </location>
</feature>
<dbReference type="Proteomes" id="UP001165060">
    <property type="component" value="Unassembled WGS sequence"/>
</dbReference>
<evidence type="ECO:0000259" key="6">
    <source>
        <dbReference type="Pfam" id="PF01490"/>
    </source>
</evidence>
<evidence type="ECO:0000256" key="3">
    <source>
        <dbReference type="ARBA" id="ARBA00022989"/>
    </source>
</evidence>
<feature type="transmembrane region" description="Helical" evidence="5">
    <location>
        <begin position="147"/>
        <end position="170"/>
    </location>
</feature>
<feature type="transmembrane region" description="Helical" evidence="5">
    <location>
        <begin position="38"/>
        <end position="58"/>
    </location>
</feature>
<keyword evidence="4 5" id="KW-0472">Membrane</keyword>
<keyword evidence="2 5" id="KW-0812">Transmembrane</keyword>
<gene>
    <name evidence="7" type="ORF">TeGR_g10896</name>
</gene>
<organism evidence="7 8">
    <name type="scientific">Tetraparma gracilis</name>
    <dbReference type="NCBI Taxonomy" id="2962635"/>
    <lineage>
        <taxon>Eukaryota</taxon>
        <taxon>Sar</taxon>
        <taxon>Stramenopiles</taxon>
        <taxon>Ochrophyta</taxon>
        <taxon>Bolidophyceae</taxon>
        <taxon>Parmales</taxon>
        <taxon>Triparmaceae</taxon>
        <taxon>Tetraparma</taxon>
    </lineage>
</organism>
<reference evidence="7 8" key="1">
    <citation type="journal article" date="2023" name="Commun. Biol.">
        <title>Genome analysis of Parmales, the sister group of diatoms, reveals the evolutionary specialization of diatoms from phago-mixotrophs to photoautotrophs.</title>
        <authorList>
            <person name="Ban H."/>
            <person name="Sato S."/>
            <person name="Yoshikawa S."/>
            <person name="Yamada K."/>
            <person name="Nakamura Y."/>
            <person name="Ichinomiya M."/>
            <person name="Sato N."/>
            <person name="Blanc-Mathieu R."/>
            <person name="Endo H."/>
            <person name="Kuwata A."/>
            <person name="Ogata H."/>
        </authorList>
    </citation>
    <scope>NUCLEOTIDE SEQUENCE [LARGE SCALE GENOMIC DNA]</scope>
</reference>
<evidence type="ECO:0000256" key="2">
    <source>
        <dbReference type="ARBA" id="ARBA00022692"/>
    </source>
</evidence>
<comment type="subcellular location">
    <subcellularLocation>
        <location evidence="1">Membrane</location>
    </subcellularLocation>
</comment>
<feature type="transmembrane region" description="Helical" evidence="5">
    <location>
        <begin position="466"/>
        <end position="495"/>
    </location>
</feature>
<name>A0ABQ6NCJ4_9STRA</name>
<feature type="transmembrane region" description="Helical" evidence="5">
    <location>
        <begin position="352"/>
        <end position="374"/>
    </location>
</feature>
<evidence type="ECO:0000313" key="8">
    <source>
        <dbReference type="Proteomes" id="UP001165060"/>
    </source>
</evidence>
<dbReference type="Pfam" id="PF01490">
    <property type="entry name" value="Aa_trans"/>
    <property type="match status" value="2"/>
</dbReference>
<dbReference type="InterPro" id="IPR013057">
    <property type="entry name" value="AA_transpt_TM"/>
</dbReference>